<dbReference type="EMBL" id="JAGTJR010000010">
    <property type="protein sequence ID" value="KAH7053265.1"/>
    <property type="molecule type" value="Genomic_DNA"/>
</dbReference>
<comment type="caution">
    <text evidence="3">The sequence shown here is derived from an EMBL/GenBank/DDBJ whole genome shotgun (WGS) entry which is preliminary data.</text>
</comment>
<evidence type="ECO:0000256" key="1">
    <source>
        <dbReference type="SAM" id="MobiDB-lite"/>
    </source>
</evidence>
<organism evidence="3 4">
    <name type="scientific">Macrophomina phaseolina</name>
    <dbReference type="NCBI Taxonomy" id="35725"/>
    <lineage>
        <taxon>Eukaryota</taxon>
        <taxon>Fungi</taxon>
        <taxon>Dikarya</taxon>
        <taxon>Ascomycota</taxon>
        <taxon>Pezizomycotina</taxon>
        <taxon>Dothideomycetes</taxon>
        <taxon>Dothideomycetes incertae sedis</taxon>
        <taxon>Botryosphaeriales</taxon>
        <taxon>Botryosphaeriaceae</taxon>
        <taxon>Macrophomina</taxon>
    </lineage>
</organism>
<keyword evidence="2" id="KW-0812">Transmembrane</keyword>
<gene>
    <name evidence="3" type="ORF">B0J12DRAFT_739374</name>
</gene>
<feature type="region of interest" description="Disordered" evidence="1">
    <location>
        <begin position="80"/>
        <end position="113"/>
    </location>
</feature>
<feature type="region of interest" description="Disordered" evidence="1">
    <location>
        <begin position="17"/>
        <end position="40"/>
    </location>
</feature>
<name>A0ABQ8GEV9_9PEZI</name>
<feature type="compositionally biased region" description="Low complexity" evidence="1">
    <location>
        <begin position="87"/>
        <end position="102"/>
    </location>
</feature>
<dbReference type="Proteomes" id="UP000774617">
    <property type="component" value="Unassembled WGS sequence"/>
</dbReference>
<feature type="transmembrane region" description="Helical" evidence="2">
    <location>
        <begin position="163"/>
        <end position="184"/>
    </location>
</feature>
<evidence type="ECO:0000313" key="3">
    <source>
        <dbReference type="EMBL" id="KAH7053265.1"/>
    </source>
</evidence>
<keyword evidence="2" id="KW-1133">Transmembrane helix</keyword>
<keyword evidence="2" id="KW-0472">Membrane</keyword>
<evidence type="ECO:0000256" key="2">
    <source>
        <dbReference type="SAM" id="Phobius"/>
    </source>
</evidence>
<sequence length="194" mass="21121">MPAFRWPASRTPDIGLALRQKRQVDSGDLPSAELRDPEPLDCQPTYKLLGQASMLDDLEPFDPAVLTVIAVANTSTSLTPAPALAMPSLTRDSSPSSRASSPPKYPPPSYGATHHDLEAAVADPVKTKGSRVVESEVRMEPQWMAWRRERMQILGPVQQDKRVLLWAWTVLCIIAITLGVGLGLTCKKPASPSD</sequence>
<evidence type="ECO:0000313" key="4">
    <source>
        <dbReference type="Proteomes" id="UP000774617"/>
    </source>
</evidence>
<accession>A0ABQ8GEV9</accession>
<proteinExistence type="predicted"/>
<protein>
    <submittedName>
        <fullName evidence="3">Uncharacterized protein</fullName>
    </submittedName>
</protein>
<keyword evidence="4" id="KW-1185">Reference proteome</keyword>
<reference evidence="3 4" key="1">
    <citation type="journal article" date="2021" name="Nat. Commun.">
        <title>Genetic determinants of endophytism in the Arabidopsis root mycobiome.</title>
        <authorList>
            <person name="Mesny F."/>
            <person name="Miyauchi S."/>
            <person name="Thiergart T."/>
            <person name="Pickel B."/>
            <person name="Atanasova L."/>
            <person name="Karlsson M."/>
            <person name="Huettel B."/>
            <person name="Barry K.W."/>
            <person name="Haridas S."/>
            <person name="Chen C."/>
            <person name="Bauer D."/>
            <person name="Andreopoulos W."/>
            <person name="Pangilinan J."/>
            <person name="LaButti K."/>
            <person name="Riley R."/>
            <person name="Lipzen A."/>
            <person name="Clum A."/>
            <person name="Drula E."/>
            <person name="Henrissat B."/>
            <person name="Kohler A."/>
            <person name="Grigoriev I.V."/>
            <person name="Martin F.M."/>
            <person name="Hacquard S."/>
        </authorList>
    </citation>
    <scope>NUCLEOTIDE SEQUENCE [LARGE SCALE GENOMIC DNA]</scope>
    <source>
        <strain evidence="3 4">MPI-SDFR-AT-0080</strain>
    </source>
</reference>